<dbReference type="InterPro" id="IPR007528">
    <property type="entry name" value="RINT1_Tip20"/>
</dbReference>
<dbReference type="GO" id="GO:0070939">
    <property type="term" value="C:Dsl1/NZR complex"/>
    <property type="evidence" value="ECO:0007669"/>
    <property type="project" value="InterPro"/>
</dbReference>
<dbReference type="PANTHER" id="PTHR13520">
    <property type="entry name" value="RAD50-INTERACTING PROTEIN 1 RINT-1"/>
    <property type="match status" value="1"/>
</dbReference>
<evidence type="ECO:0000313" key="2">
    <source>
        <dbReference type="EMBL" id="KAF6019620.1"/>
    </source>
</evidence>
<dbReference type="OrthoDB" id="2189254at2759"/>
<dbReference type="AlphaFoldDB" id="A0A7J7J0C4"/>
<dbReference type="GO" id="GO:0006890">
    <property type="term" value="P:retrograde vesicle-mediated transport, Golgi to endoplasmic reticulum"/>
    <property type="evidence" value="ECO:0007669"/>
    <property type="project" value="InterPro"/>
</dbReference>
<accession>A0A7J7J0C4</accession>
<reference evidence="2" key="1">
    <citation type="submission" date="2020-06" db="EMBL/GenBank/DDBJ databases">
        <title>Draft genome of Bugula neritina, a colonial animal packing powerful symbionts and potential medicines.</title>
        <authorList>
            <person name="Rayko M."/>
        </authorList>
    </citation>
    <scope>NUCLEOTIDE SEQUENCE [LARGE SCALE GENOMIC DNA]</scope>
    <source>
        <strain evidence="2">Kwan_BN1</strain>
    </source>
</reference>
<sequence>MDVKIKNQTIAEFLNSLLDVNSNDHLINTAKVSLNACEGLANSLKVYKNTLEPEDSADNPEKNGEATKASGERKREEFSEEKLKDQLEQIETSMSSLARDVTSHMESEDTSLTKLETLVTKCVQIESCQSYLRCIDHIEHLSCSLQSAILVDSNVKAIDCYQEMVSLFEKLRGSTCKNLLEYLKNTIRFWSTTLKDRLNKELSSVMKSMEWPFVAALSSQKAKPSATSSEPAAIKSNLTRIFHQLLSIRLPYSF</sequence>
<organism evidence="2 3">
    <name type="scientific">Bugula neritina</name>
    <name type="common">Brown bryozoan</name>
    <name type="synonym">Sertularia neritina</name>
    <dbReference type="NCBI Taxonomy" id="10212"/>
    <lineage>
        <taxon>Eukaryota</taxon>
        <taxon>Metazoa</taxon>
        <taxon>Spiralia</taxon>
        <taxon>Lophotrochozoa</taxon>
        <taxon>Bryozoa</taxon>
        <taxon>Gymnolaemata</taxon>
        <taxon>Cheilostomatida</taxon>
        <taxon>Flustrina</taxon>
        <taxon>Buguloidea</taxon>
        <taxon>Bugulidae</taxon>
        <taxon>Bugula</taxon>
    </lineage>
</organism>
<feature type="region of interest" description="Disordered" evidence="1">
    <location>
        <begin position="52"/>
        <end position="85"/>
    </location>
</feature>
<protein>
    <submittedName>
        <fullName evidence="2">RINT1</fullName>
    </submittedName>
</protein>
<comment type="caution">
    <text evidence="2">The sequence shown here is derived from an EMBL/GenBank/DDBJ whole genome shotgun (WGS) entry which is preliminary data.</text>
</comment>
<gene>
    <name evidence="2" type="ORF">EB796_022093</name>
</gene>
<proteinExistence type="predicted"/>
<evidence type="ECO:0000313" key="3">
    <source>
        <dbReference type="Proteomes" id="UP000593567"/>
    </source>
</evidence>
<dbReference type="EMBL" id="VXIV02003218">
    <property type="protein sequence ID" value="KAF6019620.1"/>
    <property type="molecule type" value="Genomic_DNA"/>
</dbReference>
<evidence type="ECO:0000256" key="1">
    <source>
        <dbReference type="SAM" id="MobiDB-lite"/>
    </source>
</evidence>
<dbReference type="Proteomes" id="UP000593567">
    <property type="component" value="Unassembled WGS sequence"/>
</dbReference>
<keyword evidence="3" id="KW-1185">Reference proteome</keyword>
<name>A0A7J7J0C4_BUGNE</name>
<dbReference type="GO" id="GO:0060628">
    <property type="term" value="P:regulation of ER to Golgi vesicle-mediated transport"/>
    <property type="evidence" value="ECO:0007669"/>
    <property type="project" value="TreeGrafter"/>
</dbReference>
<dbReference type="GO" id="GO:0006888">
    <property type="term" value="P:endoplasmic reticulum to Golgi vesicle-mediated transport"/>
    <property type="evidence" value="ECO:0007669"/>
    <property type="project" value="InterPro"/>
</dbReference>
<dbReference type="PANTHER" id="PTHR13520:SF0">
    <property type="entry name" value="RAD50-INTERACTING PROTEIN 1"/>
    <property type="match status" value="1"/>
</dbReference>
<feature type="compositionally biased region" description="Basic and acidic residues" evidence="1">
    <location>
        <begin position="59"/>
        <end position="85"/>
    </location>
</feature>